<evidence type="ECO:0000313" key="7">
    <source>
        <dbReference type="Proteomes" id="UP000306552"/>
    </source>
</evidence>
<dbReference type="Pfam" id="PF09685">
    <property type="entry name" value="MamF_MmsF"/>
    <property type="match status" value="1"/>
</dbReference>
<sequence>MVHKADFSYRPSIDESEKASYAYVISTIVIAVALPIPIAALLATFLYYVANRRSTAFVHWHALQSLLSQLVLFVFNTTALWWFLSKYFFEKPIPNAFFYYLGLVVIFNILEFSFSIYSAVLVRKGQHVTWPIFESLIKSRVKTE</sequence>
<dbReference type="EMBL" id="SWMU01000001">
    <property type="protein sequence ID" value="TKS57271.1"/>
    <property type="molecule type" value="Genomic_DNA"/>
</dbReference>
<evidence type="ECO:0000256" key="2">
    <source>
        <dbReference type="ARBA" id="ARBA00022692"/>
    </source>
</evidence>
<dbReference type="Proteomes" id="UP000306552">
    <property type="component" value="Unassembled WGS sequence"/>
</dbReference>
<evidence type="ECO:0000256" key="5">
    <source>
        <dbReference type="SAM" id="Phobius"/>
    </source>
</evidence>
<dbReference type="InterPro" id="IPR019109">
    <property type="entry name" value="MamF_MmsF"/>
</dbReference>
<keyword evidence="4 5" id="KW-0472">Membrane</keyword>
<comment type="caution">
    <text evidence="6">The sequence shown here is derived from an EMBL/GenBank/DDBJ whole genome shotgun (WGS) entry which is preliminary data.</text>
</comment>
<accession>A0A4U5TTQ6</accession>
<dbReference type="AlphaFoldDB" id="A0A4U5TTQ6"/>
<feature type="transmembrane region" description="Helical" evidence="5">
    <location>
        <begin position="96"/>
        <end position="122"/>
    </location>
</feature>
<keyword evidence="2 5" id="KW-0812">Transmembrane</keyword>
<protein>
    <recommendedName>
        <fullName evidence="8">DUF4870 domain-containing protein</fullName>
    </recommendedName>
</protein>
<comment type="subcellular location">
    <subcellularLocation>
        <location evidence="1">Membrane</location>
        <topology evidence="1">Multi-pass membrane protein</topology>
    </subcellularLocation>
</comment>
<organism evidence="6 7">
    <name type="scientific">Mesohalobacter halotolerans</name>
    <dbReference type="NCBI Taxonomy" id="1883405"/>
    <lineage>
        <taxon>Bacteria</taxon>
        <taxon>Pseudomonadati</taxon>
        <taxon>Bacteroidota</taxon>
        <taxon>Flavobacteriia</taxon>
        <taxon>Flavobacteriales</taxon>
        <taxon>Flavobacteriaceae</taxon>
        <taxon>Mesohalobacter</taxon>
    </lineage>
</organism>
<evidence type="ECO:0000256" key="1">
    <source>
        <dbReference type="ARBA" id="ARBA00004141"/>
    </source>
</evidence>
<evidence type="ECO:0000256" key="3">
    <source>
        <dbReference type="ARBA" id="ARBA00022989"/>
    </source>
</evidence>
<keyword evidence="3 5" id="KW-1133">Transmembrane helix</keyword>
<proteinExistence type="predicted"/>
<feature type="transmembrane region" description="Helical" evidence="5">
    <location>
        <begin position="62"/>
        <end position="84"/>
    </location>
</feature>
<evidence type="ECO:0008006" key="8">
    <source>
        <dbReference type="Google" id="ProtNLM"/>
    </source>
</evidence>
<evidence type="ECO:0000313" key="6">
    <source>
        <dbReference type="EMBL" id="TKS57271.1"/>
    </source>
</evidence>
<reference evidence="6 7" key="1">
    <citation type="submission" date="2019-04" db="EMBL/GenBank/DDBJ databases">
        <title>Psychroflexus halotolerans sp. nov., isolated from a marine solar saltern.</title>
        <authorList>
            <person name="Feng X."/>
        </authorList>
    </citation>
    <scope>NUCLEOTIDE SEQUENCE [LARGE SCALE GENOMIC DNA]</scope>
    <source>
        <strain evidence="6 7">WDS2C27</strain>
    </source>
</reference>
<gene>
    <name evidence="6" type="ORF">FCN74_02300</name>
</gene>
<feature type="transmembrane region" description="Helical" evidence="5">
    <location>
        <begin position="20"/>
        <end position="50"/>
    </location>
</feature>
<keyword evidence="7" id="KW-1185">Reference proteome</keyword>
<dbReference type="OrthoDB" id="1092330at2"/>
<dbReference type="RefSeq" id="WP_138930974.1">
    <property type="nucleotide sequence ID" value="NZ_SWMU01000001.1"/>
</dbReference>
<name>A0A4U5TTQ6_9FLAO</name>
<evidence type="ECO:0000256" key="4">
    <source>
        <dbReference type="ARBA" id="ARBA00023136"/>
    </source>
</evidence>